<dbReference type="AlphaFoldDB" id="F4Q136"/>
<reference evidence="2" key="1">
    <citation type="journal article" date="2011" name="Genome Res.">
        <title>Phylogeny-wide analysis of social amoeba genomes highlights ancient origins for complex intercellular communication.</title>
        <authorList>
            <person name="Heidel A.J."/>
            <person name="Lawal H.M."/>
            <person name="Felder M."/>
            <person name="Schilde C."/>
            <person name="Helps N.R."/>
            <person name="Tunggal B."/>
            <person name="Rivero F."/>
            <person name="John U."/>
            <person name="Schleicher M."/>
            <person name="Eichinger L."/>
            <person name="Platzer M."/>
            <person name="Noegel A.A."/>
            <person name="Schaap P."/>
            <person name="Gloeckner G."/>
        </authorList>
    </citation>
    <scope>NUCLEOTIDE SEQUENCE [LARGE SCALE GENOMIC DNA]</scope>
    <source>
        <strain evidence="2">SH3</strain>
    </source>
</reference>
<evidence type="ECO:0000313" key="1">
    <source>
        <dbReference type="EMBL" id="EGG18537.1"/>
    </source>
</evidence>
<dbReference type="KEGG" id="dfa:DFA_04031"/>
<gene>
    <name evidence="1" type="ORF">DFA_04031</name>
</gene>
<sequence length="488" mass="54166">MAIDKLTVRNACPFPVTFFAIAGPTFELKPNSTQSQSACAIWFTTRVKGPGAVMNKTQFGSHRDDYQSALEAQGYQMNDWEEGGSGVAAGSYLGLAVGEIEWVFKIPNTNNYVDAGKKEGVYGHSNLVILADLDPAHVLDVNHPLWWHLRIETDNGQQFTPITNQYVYTTPNLDKYSDTYFLRVRNMEGGATRGTFLTAQSPAKENNPVYCTEGSSIPYDPLNLGQYWTIAPNQAGGYGITLINSFNDKDSGRVQSRTLQWSSDYSIKTSTDQPDDAHKINATVVQQNPLTVKVWASGSSGVLTAGNPGTPVWFTVESPTNMLQQWLVETYTVDISKIPTDRSFMIKHCKTGLYLNQTQNNDAPCINDYDYNHGFLQFNIEPAPQSGTFYLRGLGNTYCGYAPKSLVCQHTQDGSANFLWQFKTVSHHAGFQIINLGAAKAYPSTPGQDPLQYLFYKEGAIGYWNGLYDDQVAYSSYFLTNIGKLENN</sequence>
<dbReference type="RefSeq" id="XP_004366441.1">
    <property type="nucleotide sequence ID" value="XM_004366384.1"/>
</dbReference>
<keyword evidence="2" id="KW-1185">Reference proteome</keyword>
<evidence type="ECO:0000313" key="2">
    <source>
        <dbReference type="Proteomes" id="UP000007797"/>
    </source>
</evidence>
<name>F4Q136_CACFS</name>
<dbReference type="GeneID" id="14870285"/>
<organism evidence="1 2">
    <name type="scientific">Cavenderia fasciculata</name>
    <name type="common">Slime mold</name>
    <name type="synonym">Dictyostelium fasciculatum</name>
    <dbReference type="NCBI Taxonomy" id="261658"/>
    <lineage>
        <taxon>Eukaryota</taxon>
        <taxon>Amoebozoa</taxon>
        <taxon>Evosea</taxon>
        <taxon>Eumycetozoa</taxon>
        <taxon>Dictyostelia</taxon>
        <taxon>Acytosteliales</taxon>
        <taxon>Cavenderiaceae</taxon>
        <taxon>Cavenderia</taxon>
    </lineage>
</organism>
<dbReference type="EMBL" id="GL883018">
    <property type="protein sequence ID" value="EGG18537.1"/>
    <property type="molecule type" value="Genomic_DNA"/>
</dbReference>
<accession>F4Q136</accession>
<proteinExistence type="predicted"/>
<dbReference type="Proteomes" id="UP000007797">
    <property type="component" value="Unassembled WGS sequence"/>
</dbReference>
<protein>
    <submittedName>
        <fullName evidence="1">Uncharacterized protein</fullName>
    </submittedName>
</protein>